<dbReference type="SUPFAM" id="SSF56219">
    <property type="entry name" value="DNase I-like"/>
    <property type="match status" value="1"/>
</dbReference>
<dbReference type="PANTHER" id="PTHR33710">
    <property type="entry name" value="BNAC02G09200D PROTEIN"/>
    <property type="match status" value="1"/>
</dbReference>
<name>A0ABD2ZL68_9GENT</name>
<dbReference type="EMBL" id="JBJUIK010000008">
    <property type="protein sequence ID" value="KAL3520214.1"/>
    <property type="molecule type" value="Genomic_DNA"/>
</dbReference>
<organism evidence="1 2">
    <name type="scientific">Cinchona calisaya</name>
    <dbReference type="NCBI Taxonomy" id="153742"/>
    <lineage>
        <taxon>Eukaryota</taxon>
        <taxon>Viridiplantae</taxon>
        <taxon>Streptophyta</taxon>
        <taxon>Embryophyta</taxon>
        <taxon>Tracheophyta</taxon>
        <taxon>Spermatophyta</taxon>
        <taxon>Magnoliopsida</taxon>
        <taxon>eudicotyledons</taxon>
        <taxon>Gunneridae</taxon>
        <taxon>Pentapetalae</taxon>
        <taxon>asterids</taxon>
        <taxon>lamiids</taxon>
        <taxon>Gentianales</taxon>
        <taxon>Rubiaceae</taxon>
        <taxon>Cinchonoideae</taxon>
        <taxon>Cinchoneae</taxon>
        <taxon>Cinchona</taxon>
    </lineage>
</organism>
<accession>A0ABD2ZL68</accession>
<evidence type="ECO:0000313" key="1">
    <source>
        <dbReference type="EMBL" id="KAL3520214.1"/>
    </source>
</evidence>
<evidence type="ECO:0000313" key="2">
    <source>
        <dbReference type="Proteomes" id="UP001630127"/>
    </source>
</evidence>
<keyword evidence="2" id="KW-1185">Reference proteome</keyword>
<dbReference type="Proteomes" id="UP001630127">
    <property type="component" value="Unassembled WGS sequence"/>
</dbReference>
<gene>
    <name evidence="1" type="ORF">ACH5RR_018363</name>
</gene>
<dbReference type="AlphaFoldDB" id="A0ABD2ZL68"/>
<proteinExistence type="predicted"/>
<reference evidence="1 2" key="1">
    <citation type="submission" date="2024-11" db="EMBL/GenBank/DDBJ databases">
        <title>A near-complete genome assembly of Cinchona calisaya.</title>
        <authorList>
            <person name="Lian D.C."/>
            <person name="Zhao X.W."/>
            <person name="Wei L."/>
        </authorList>
    </citation>
    <scope>NUCLEOTIDE SEQUENCE [LARGE SCALE GENOMIC DNA]</scope>
    <source>
        <tissue evidence="1">Nenye</tissue>
    </source>
</reference>
<dbReference type="PANTHER" id="PTHR33710:SF71">
    <property type="entry name" value="ENDONUCLEASE_EXONUCLEASE_PHOSPHATASE DOMAIN-CONTAINING PROTEIN"/>
    <property type="match status" value="1"/>
</dbReference>
<comment type="caution">
    <text evidence="1">The sequence shown here is derived from an EMBL/GenBank/DDBJ whole genome shotgun (WGS) entry which is preliminary data.</text>
</comment>
<sequence>MANSSIHSIILKPIRDDQYCMFWVKGNLRLPIKEEKDVMDMFASEDKKLPQQQPCLDDDGFQVSCLEDTHLKLGISFYSSDISNKIGSFGKVLSFSGSIYTWDGVRNGRTIFRHLDRLLVNHQWIDMHPSSHVTHLTKTISDHSQLLLEIEAMSRQVPKLFRFQQMWLEHPTFFEEMRDKWKLLVEDFGMRVLVEQLKRLKGHLHLLN</sequence>
<protein>
    <submittedName>
        <fullName evidence="1">Uncharacterized protein</fullName>
    </submittedName>
</protein>
<dbReference type="InterPro" id="IPR036691">
    <property type="entry name" value="Endo/exonu/phosph_ase_sf"/>
</dbReference>